<comment type="caution">
    <text evidence="1">The sequence shown here is derived from an EMBL/GenBank/DDBJ whole genome shotgun (WGS) entry which is preliminary data.</text>
</comment>
<dbReference type="EMBL" id="JAQQFR010000005">
    <property type="protein sequence ID" value="MFL9878588.1"/>
    <property type="molecule type" value="Genomic_DNA"/>
</dbReference>
<gene>
    <name evidence="1" type="ORF">PQR63_09355</name>
</gene>
<dbReference type="RefSeq" id="WP_094562916.1">
    <property type="nucleotide sequence ID" value="NZ_JAQQFR010000005.1"/>
</dbReference>
<dbReference type="Proteomes" id="UP001629214">
    <property type="component" value="Unassembled WGS sequence"/>
</dbReference>
<accession>A0ABW8Z6X3</accession>
<protein>
    <recommendedName>
        <fullName evidence="3">HNH/ENDO VII superfamily nuclease</fullName>
    </recommendedName>
</protein>
<proteinExistence type="predicted"/>
<sequence length="174" mass="19100">MTTTRSKRWNGNIESLKADYLTGVITQMDTYGDRVQFALVTSGNGPRYQLTNSAGKKMAFDGNHHLHHPEEAEFAPGNSTGVFTLEQIKLAKVGGLKPARTMSTGTVKRASTTRAPSAATRAKDLVDSEKYEYFKANRSTLPDTIGEHSTEITAMMRAGMSAEQAFGEVLKKYF</sequence>
<keyword evidence="2" id="KW-1185">Reference proteome</keyword>
<reference evidence="1 2" key="1">
    <citation type="journal article" date="2024" name="Chem. Sci.">
        <title>Discovery of megapolipeptins by genome mining of a Burkholderiales bacteria collection.</title>
        <authorList>
            <person name="Paulo B.S."/>
            <person name="Recchia M.J.J."/>
            <person name="Lee S."/>
            <person name="Fergusson C.H."/>
            <person name="Romanowski S.B."/>
            <person name="Hernandez A."/>
            <person name="Krull N."/>
            <person name="Liu D.Y."/>
            <person name="Cavanagh H."/>
            <person name="Bos A."/>
            <person name="Gray C.A."/>
            <person name="Murphy B.T."/>
            <person name="Linington R.G."/>
            <person name="Eustaquio A.S."/>
        </authorList>
    </citation>
    <scope>NUCLEOTIDE SEQUENCE [LARGE SCALE GENOMIC DNA]</scope>
    <source>
        <strain evidence="1 2">RL21-008-BIB-B</strain>
    </source>
</reference>
<evidence type="ECO:0008006" key="3">
    <source>
        <dbReference type="Google" id="ProtNLM"/>
    </source>
</evidence>
<evidence type="ECO:0000313" key="1">
    <source>
        <dbReference type="EMBL" id="MFL9878588.1"/>
    </source>
</evidence>
<name>A0ABW8Z6X3_9BURK</name>
<evidence type="ECO:0000313" key="2">
    <source>
        <dbReference type="Proteomes" id="UP001629214"/>
    </source>
</evidence>
<organism evidence="1 2">
    <name type="scientific">Herbaspirillum rhizosphaerae</name>
    <dbReference type="NCBI Taxonomy" id="346179"/>
    <lineage>
        <taxon>Bacteria</taxon>
        <taxon>Pseudomonadati</taxon>
        <taxon>Pseudomonadota</taxon>
        <taxon>Betaproteobacteria</taxon>
        <taxon>Burkholderiales</taxon>
        <taxon>Oxalobacteraceae</taxon>
        <taxon>Herbaspirillum</taxon>
    </lineage>
</organism>